<comment type="caution">
    <text evidence="4">The sequence shown here is derived from an EMBL/GenBank/DDBJ whole genome shotgun (WGS) entry which is preliminary data.</text>
</comment>
<dbReference type="InterPro" id="IPR051317">
    <property type="entry name" value="Gfo/Idh/MocA_oxidoreduct"/>
</dbReference>
<dbReference type="Gene3D" id="3.40.50.720">
    <property type="entry name" value="NAD(P)-binding Rossmann-like Domain"/>
    <property type="match status" value="1"/>
</dbReference>
<proteinExistence type="inferred from homology"/>
<evidence type="ECO:0000313" key="4">
    <source>
        <dbReference type="EMBL" id="HGT39167.1"/>
    </source>
</evidence>
<evidence type="ECO:0000256" key="1">
    <source>
        <dbReference type="ARBA" id="ARBA00010928"/>
    </source>
</evidence>
<dbReference type="PANTHER" id="PTHR43708">
    <property type="entry name" value="CONSERVED EXPRESSED OXIDOREDUCTASE (EUROFUNG)"/>
    <property type="match status" value="1"/>
</dbReference>
<dbReference type="Pfam" id="PF01408">
    <property type="entry name" value="GFO_IDH_MocA"/>
    <property type="match status" value="1"/>
</dbReference>
<protein>
    <submittedName>
        <fullName evidence="4">Gfo/Idh/MocA family oxidoreductase</fullName>
    </submittedName>
</protein>
<dbReference type="AlphaFoldDB" id="A0A7C4QMX9"/>
<evidence type="ECO:0000256" key="2">
    <source>
        <dbReference type="ARBA" id="ARBA00023002"/>
    </source>
</evidence>
<dbReference type="PANTHER" id="PTHR43708:SF5">
    <property type="entry name" value="CONSERVED EXPRESSED OXIDOREDUCTASE (EUROFUNG)-RELATED"/>
    <property type="match status" value="1"/>
</dbReference>
<dbReference type="GO" id="GO:0016491">
    <property type="term" value="F:oxidoreductase activity"/>
    <property type="evidence" value="ECO:0007669"/>
    <property type="project" value="UniProtKB-KW"/>
</dbReference>
<reference evidence="4" key="1">
    <citation type="journal article" date="2020" name="mSystems">
        <title>Genome- and Community-Level Interaction Insights into Carbon Utilization and Element Cycling Functions of Hydrothermarchaeota in Hydrothermal Sediment.</title>
        <authorList>
            <person name="Zhou Z."/>
            <person name="Liu Y."/>
            <person name="Xu W."/>
            <person name="Pan J."/>
            <person name="Luo Z.H."/>
            <person name="Li M."/>
        </authorList>
    </citation>
    <scope>NUCLEOTIDE SEQUENCE [LARGE SCALE GENOMIC DNA]</scope>
    <source>
        <strain evidence="4">SpSt-508</strain>
    </source>
</reference>
<comment type="similarity">
    <text evidence="1">Belongs to the Gfo/Idh/MocA family.</text>
</comment>
<gene>
    <name evidence="4" type="ORF">ENS64_07870</name>
</gene>
<organism evidence="4">
    <name type="scientific">Schlesneria paludicola</name>
    <dbReference type="NCBI Taxonomy" id="360056"/>
    <lineage>
        <taxon>Bacteria</taxon>
        <taxon>Pseudomonadati</taxon>
        <taxon>Planctomycetota</taxon>
        <taxon>Planctomycetia</taxon>
        <taxon>Planctomycetales</taxon>
        <taxon>Planctomycetaceae</taxon>
        <taxon>Schlesneria</taxon>
    </lineage>
</organism>
<dbReference type="InterPro" id="IPR000683">
    <property type="entry name" value="Gfo/Idh/MocA-like_OxRdtase_N"/>
</dbReference>
<keyword evidence="2" id="KW-0560">Oxidoreductase</keyword>
<dbReference type="EMBL" id="DSVQ01000012">
    <property type="protein sequence ID" value="HGT39167.1"/>
    <property type="molecule type" value="Genomic_DNA"/>
</dbReference>
<evidence type="ECO:0000259" key="3">
    <source>
        <dbReference type="Pfam" id="PF01408"/>
    </source>
</evidence>
<name>A0A7C4QMX9_9PLAN</name>
<dbReference type="GO" id="GO:0000166">
    <property type="term" value="F:nucleotide binding"/>
    <property type="evidence" value="ECO:0007669"/>
    <property type="project" value="InterPro"/>
</dbReference>
<accession>A0A7C4QMX9</accession>
<dbReference type="InterPro" id="IPR036291">
    <property type="entry name" value="NAD(P)-bd_dom_sf"/>
</dbReference>
<dbReference type="Gene3D" id="3.30.360.10">
    <property type="entry name" value="Dihydrodipicolinate Reductase, domain 2"/>
    <property type="match status" value="1"/>
</dbReference>
<feature type="domain" description="Gfo/Idh/MocA-like oxidoreductase N-terminal" evidence="3">
    <location>
        <begin position="104"/>
        <end position="186"/>
    </location>
</feature>
<sequence>MRRVRRRGTFRGGDSTADAGAVPWQLSFCPSTAYHTIKPCVAPRFQTLRLADVDSSPRAITISKWCASVTCEPGVLPTSTWETAPIQPSERESRRDKRRGLVSLGLIGAGAVWERRYRPVLSRMAQRLTVRAVYDPVPARAQLAAAEWNASLASGLRQLIERSDIHGVLILDPDWMGLVPADFACAAGKPAFLAGSLGDDLDAIRALHHRAHDVNVLLMTEFSRRHTPATIRLRELMATRLGSVRRISIRAPLPRREALPGERVHTDFLVGLLDWCVYLTGRIPSFVSAQPLGPCAAEQSGWKVQLGFRRGGQEQWVATADIQVLPAAEGPAAGNHVVHEVECEHGFASTSQPTEIIWGNADVGRAVESLVADRSEAEVLLDKFCRRLLGGLVPTADVLDVCRGLALARAVEASLRSGHPAEGPWDGV</sequence>
<dbReference type="SUPFAM" id="SSF51735">
    <property type="entry name" value="NAD(P)-binding Rossmann-fold domains"/>
    <property type="match status" value="1"/>
</dbReference>